<sequence>MPTIELTENLRSTIRTLRKSKKKRGDELSKELGKGASYISQVENGKIKEMDFSLLNKIFRKITDLSDDEYIKFIDDLIDDNALHMSKDELKHEQWIHQFDYEIRKFPMDSSI</sequence>
<dbReference type="PROSITE" id="PS50943">
    <property type="entry name" value="HTH_CROC1"/>
    <property type="match status" value="1"/>
</dbReference>
<dbReference type="EMBL" id="QSKO01000104">
    <property type="protein sequence ID" value="RHE67041.1"/>
    <property type="molecule type" value="Genomic_DNA"/>
</dbReference>
<evidence type="ECO:0000313" key="3">
    <source>
        <dbReference type="Proteomes" id="UP000283928"/>
    </source>
</evidence>
<organism evidence="2 3">
    <name type="scientific">Blautia obeum</name>
    <dbReference type="NCBI Taxonomy" id="40520"/>
    <lineage>
        <taxon>Bacteria</taxon>
        <taxon>Bacillati</taxon>
        <taxon>Bacillota</taxon>
        <taxon>Clostridia</taxon>
        <taxon>Lachnospirales</taxon>
        <taxon>Lachnospiraceae</taxon>
        <taxon>Blautia</taxon>
    </lineage>
</organism>
<protein>
    <submittedName>
        <fullName evidence="2">XRE family transcriptional regulator</fullName>
    </submittedName>
</protein>
<dbReference type="InterPro" id="IPR001387">
    <property type="entry name" value="Cro/C1-type_HTH"/>
</dbReference>
<dbReference type="GO" id="GO:0003677">
    <property type="term" value="F:DNA binding"/>
    <property type="evidence" value="ECO:0007669"/>
    <property type="project" value="InterPro"/>
</dbReference>
<gene>
    <name evidence="2" type="ORF">DW723_18710</name>
</gene>
<dbReference type="SMART" id="SM00530">
    <property type="entry name" value="HTH_XRE"/>
    <property type="match status" value="1"/>
</dbReference>
<evidence type="ECO:0000259" key="1">
    <source>
        <dbReference type="PROSITE" id="PS50943"/>
    </source>
</evidence>
<dbReference type="AlphaFoldDB" id="A0A414K412"/>
<proteinExistence type="predicted"/>
<reference evidence="2 3" key="1">
    <citation type="submission" date="2018-08" db="EMBL/GenBank/DDBJ databases">
        <title>A genome reference for cultivated species of the human gut microbiota.</title>
        <authorList>
            <person name="Zou Y."/>
            <person name="Xue W."/>
            <person name="Luo G."/>
        </authorList>
    </citation>
    <scope>NUCLEOTIDE SEQUENCE [LARGE SCALE GENOMIC DNA]</scope>
    <source>
        <strain evidence="2 3">AM27-32LB</strain>
    </source>
</reference>
<dbReference type="Pfam" id="PF01381">
    <property type="entry name" value="HTH_3"/>
    <property type="match status" value="1"/>
</dbReference>
<dbReference type="Proteomes" id="UP000283928">
    <property type="component" value="Unassembled WGS sequence"/>
</dbReference>
<feature type="domain" description="HTH cro/C1-type" evidence="1">
    <location>
        <begin position="14"/>
        <end position="58"/>
    </location>
</feature>
<dbReference type="InterPro" id="IPR010982">
    <property type="entry name" value="Lambda_DNA-bd_dom_sf"/>
</dbReference>
<name>A0A414K412_9FIRM</name>
<dbReference type="Gene3D" id="1.10.260.40">
    <property type="entry name" value="lambda repressor-like DNA-binding domains"/>
    <property type="match status" value="1"/>
</dbReference>
<dbReference type="SUPFAM" id="SSF47413">
    <property type="entry name" value="lambda repressor-like DNA-binding domains"/>
    <property type="match status" value="1"/>
</dbReference>
<comment type="caution">
    <text evidence="2">The sequence shown here is derived from an EMBL/GenBank/DDBJ whole genome shotgun (WGS) entry which is preliminary data.</text>
</comment>
<accession>A0A414K412</accession>
<dbReference type="CDD" id="cd00093">
    <property type="entry name" value="HTH_XRE"/>
    <property type="match status" value="1"/>
</dbReference>
<evidence type="ECO:0000313" key="2">
    <source>
        <dbReference type="EMBL" id="RHE67041.1"/>
    </source>
</evidence>